<dbReference type="SUPFAM" id="SSF63825">
    <property type="entry name" value="YWTD domain"/>
    <property type="match status" value="1"/>
</dbReference>
<sequence length="317" mass="35629">MKKDFLISSLLFVLIFSISCSLLKKEPFENSVYILDWEKEAVYIVDSLFNLETTPLLTTGTAPTDIFVDESNIYITNSGFGGVPSIEKYDLSGKRISQIERGDLSSPAYISGSKDYIFVTDWLSNSLLKIEKTTFSIVDSLTLTAPQEIVYKDGFLYVGSNNTSLTGHIYKISEDFKNVETDLAKGSNPSYLDIDGENNIYVSLVGNYDDIKGKIKKIKNGVELDSLSFENYLGKVKVVEDKIFLLDIFSKLYILDKDLNILNTLNIPSPSDIEYFKGKIVISTNVGKIYLIDFLELTTLDSLDFEIPLKVAEMFVK</sequence>
<dbReference type="Proteomes" id="UP000053467">
    <property type="component" value="Unassembled WGS sequence"/>
</dbReference>
<protein>
    <recommendedName>
        <fullName evidence="3">Lipoprotein</fullName>
    </recommendedName>
</protein>
<dbReference type="PROSITE" id="PS51257">
    <property type="entry name" value="PROKAR_LIPOPROTEIN"/>
    <property type="match status" value="1"/>
</dbReference>
<reference evidence="2" key="1">
    <citation type="journal article" date="2015" name="MBio">
        <title>Genome-Resolved Metagenomic Analysis Reveals Roles for Candidate Phyla and Other Microbial Community Members in Biogeochemical Transformations in Oil Reservoirs.</title>
        <authorList>
            <person name="Hu P."/>
            <person name="Tom L."/>
            <person name="Singh A."/>
            <person name="Thomas B.C."/>
            <person name="Baker B.J."/>
            <person name="Piceno Y.M."/>
            <person name="Andersen G.L."/>
            <person name="Banfield J.F."/>
        </authorList>
    </citation>
    <scope>NUCLEOTIDE SEQUENCE [LARGE SCALE GENOMIC DNA]</scope>
</reference>
<dbReference type="AlphaFoldDB" id="A0A117M6Y8"/>
<dbReference type="EMBL" id="LGGX01000003">
    <property type="protein sequence ID" value="KUK87702.1"/>
    <property type="molecule type" value="Genomic_DNA"/>
</dbReference>
<name>A0A117M6Y8_UNCT6</name>
<proteinExistence type="predicted"/>
<gene>
    <name evidence="1" type="ORF">XE03_0593</name>
</gene>
<evidence type="ECO:0000313" key="1">
    <source>
        <dbReference type="EMBL" id="KUK87702.1"/>
    </source>
</evidence>
<organism evidence="1 2">
    <name type="scientific">candidate division TA06 bacterium 34_109</name>
    <dbReference type="NCBI Taxonomy" id="1635277"/>
    <lineage>
        <taxon>Bacteria</taxon>
        <taxon>Bacteria division TA06</taxon>
    </lineage>
</organism>
<dbReference type="InterPro" id="IPR015943">
    <property type="entry name" value="WD40/YVTN_repeat-like_dom_sf"/>
</dbReference>
<dbReference type="Gene3D" id="2.130.10.10">
    <property type="entry name" value="YVTN repeat-like/Quinoprotein amine dehydrogenase"/>
    <property type="match status" value="1"/>
</dbReference>
<evidence type="ECO:0000313" key="2">
    <source>
        <dbReference type="Proteomes" id="UP000053467"/>
    </source>
</evidence>
<accession>A0A117M6Y8</accession>
<evidence type="ECO:0008006" key="3">
    <source>
        <dbReference type="Google" id="ProtNLM"/>
    </source>
</evidence>
<comment type="caution">
    <text evidence="1">The sequence shown here is derived from an EMBL/GenBank/DDBJ whole genome shotgun (WGS) entry which is preliminary data.</text>
</comment>